<dbReference type="GeneID" id="14310364"/>
<name>L0HDK7_METFS</name>
<dbReference type="AlphaFoldDB" id="L0HDK7"/>
<dbReference type="EMBL" id="CP003167">
    <property type="protein sequence ID" value="AGB02100.1"/>
    <property type="molecule type" value="Genomic_DNA"/>
</dbReference>
<evidence type="ECO:0000313" key="2">
    <source>
        <dbReference type="Proteomes" id="UP000010824"/>
    </source>
</evidence>
<reference evidence="1 2" key="2">
    <citation type="journal article" date="2014" name="Genome Announc.">
        <title>Complete Genome Sequence of Methanoregula formicica SMSPT, a Mesophilic Hydrogenotrophic Methanogen Isolated from a Methanogenic Upflow Anaerobic Sludge Blanket Reactor.</title>
        <authorList>
            <person name="Yamamoto K."/>
            <person name="Tamaki H."/>
            <person name="Cadillo-Quiroz H."/>
            <person name="Imachi H."/>
            <person name="Kyrpides N."/>
            <person name="Woyke T."/>
            <person name="Goodwin L."/>
            <person name="Zinder S.H."/>
            <person name="Kamagata Y."/>
            <person name="Liu W.T."/>
        </authorList>
    </citation>
    <scope>NUCLEOTIDE SEQUENCE [LARGE SCALE GENOMIC DNA]</scope>
    <source>
        <strain evidence="2">DSM 22288 / NBRC 105244 / SMSP</strain>
    </source>
</reference>
<dbReference type="STRING" id="593750.Metfor_1051"/>
<reference evidence="2" key="1">
    <citation type="submission" date="2011-12" db="EMBL/GenBank/DDBJ databases">
        <title>Complete sequence of Methanoregula formicicum SMSP.</title>
        <authorList>
            <person name="Lucas S."/>
            <person name="Han J."/>
            <person name="Lapidus A."/>
            <person name="Cheng J.-F."/>
            <person name="Goodwin L."/>
            <person name="Pitluck S."/>
            <person name="Peters L."/>
            <person name="Ovchinnikova G."/>
            <person name="Teshima H."/>
            <person name="Detter J.C."/>
            <person name="Han C."/>
            <person name="Tapia R."/>
            <person name="Land M."/>
            <person name="Hauser L."/>
            <person name="Kyrpides N."/>
            <person name="Ivanova N."/>
            <person name="Pagani I."/>
            <person name="Imachi H."/>
            <person name="Tamaki H."/>
            <person name="Sekiguchi Y."/>
            <person name="Kamagata Y."/>
            <person name="Cadillo-Quiroz H."/>
            <person name="Zinder S."/>
            <person name="Liu W.-T."/>
            <person name="Woyke T."/>
        </authorList>
    </citation>
    <scope>NUCLEOTIDE SEQUENCE [LARGE SCALE GENOMIC DNA]</scope>
    <source>
        <strain evidence="2">DSM 22288 / NBRC 105244 / SMSP</strain>
    </source>
</reference>
<dbReference type="KEGG" id="mfo:Metfor_1051"/>
<dbReference type="Proteomes" id="UP000010824">
    <property type="component" value="Chromosome"/>
</dbReference>
<proteinExistence type="predicted"/>
<evidence type="ECO:0000313" key="1">
    <source>
        <dbReference type="EMBL" id="AGB02100.1"/>
    </source>
</evidence>
<sequence length="109" mass="12038" precursor="true">MNCRPVLLIVFVVVPVFFLSPVQAADLSEDELLRNAQNLSLEVPEKGTALLGSQESMGEMVEWLNACSRALIGFFNDTMNLLGLSNTSYVKDMNKAFEPVLKNPPAIHK</sequence>
<dbReference type="HOGENOM" id="CLU_2177876_0_0_2"/>
<dbReference type="RefSeq" id="WP_015285064.1">
    <property type="nucleotide sequence ID" value="NC_019943.1"/>
</dbReference>
<organism evidence="1 2">
    <name type="scientific">Methanoregula formicica (strain DSM 22288 / NBRC 105244 / SMSP)</name>
    <dbReference type="NCBI Taxonomy" id="593750"/>
    <lineage>
        <taxon>Archaea</taxon>
        <taxon>Methanobacteriati</taxon>
        <taxon>Methanobacteriota</taxon>
        <taxon>Stenosarchaea group</taxon>
        <taxon>Methanomicrobia</taxon>
        <taxon>Methanomicrobiales</taxon>
        <taxon>Methanoregulaceae</taxon>
        <taxon>Methanoregula</taxon>
    </lineage>
</organism>
<gene>
    <name evidence="1" type="ordered locus">Metfor_1051</name>
</gene>
<keyword evidence="2" id="KW-1185">Reference proteome</keyword>
<protein>
    <submittedName>
        <fullName evidence="1">Uncharacterized protein</fullName>
    </submittedName>
</protein>
<dbReference type="InParanoid" id="L0HDK7"/>
<accession>L0HDK7</accession>